<evidence type="ECO:0000313" key="5">
    <source>
        <dbReference type="EMBL" id="KAK1851450.1"/>
    </source>
</evidence>
<dbReference type="PANTHER" id="PTHR46082">
    <property type="entry name" value="ATP/GTP-BINDING PROTEIN-RELATED"/>
    <property type="match status" value="1"/>
</dbReference>
<feature type="repeat" description="ANK" evidence="2">
    <location>
        <begin position="926"/>
        <end position="957"/>
    </location>
</feature>
<keyword evidence="2" id="KW-0040">ANK repeat</keyword>
<dbReference type="EMBL" id="JAQOWY010000096">
    <property type="protein sequence ID" value="KAK1851450.1"/>
    <property type="molecule type" value="Genomic_DNA"/>
</dbReference>
<evidence type="ECO:0000256" key="2">
    <source>
        <dbReference type="PROSITE-ProRule" id="PRU00023"/>
    </source>
</evidence>
<dbReference type="InterPro" id="IPR036770">
    <property type="entry name" value="Ankyrin_rpt-contain_sf"/>
</dbReference>
<dbReference type="Proteomes" id="UP001243330">
    <property type="component" value="Unassembled WGS sequence"/>
</dbReference>
<dbReference type="InterPro" id="IPR053137">
    <property type="entry name" value="NLR-like"/>
</dbReference>
<reference evidence="5" key="1">
    <citation type="submission" date="2023-01" db="EMBL/GenBank/DDBJ databases">
        <title>Colletotrichum chrysophilum M932 genome sequence.</title>
        <authorList>
            <person name="Baroncelli R."/>
        </authorList>
    </citation>
    <scope>NUCLEOTIDE SEQUENCE</scope>
    <source>
        <strain evidence="5">M932</strain>
    </source>
</reference>
<name>A0AAD9APZ8_9PEZI</name>
<dbReference type="Pfam" id="PF24883">
    <property type="entry name" value="NPHP3_N"/>
    <property type="match status" value="1"/>
</dbReference>
<dbReference type="Gene3D" id="3.40.50.1580">
    <property type="entry name" value="Nucleoside phosphorylase domain"/>
    <property type="match status" value="1"/>
</dbReference>
<feature type="domain" description="Nucleoside phosphorylase" evidence="3">
    <location>
        <begin position="25"/>
        <end position="293"/>
    </location>
</feature>
<dbReference type="Pfam" id="PF01048">
    <property type="entry name" value="PNP_UDP_1"/>
    <property type="match status" value="1"/>
</dbReference>
<dbReference type="SUPFAM" id="SSF48403">
    <property type="entry name" value="Ankyrin repeat"/>
    <property type="match status" value="1"/>
</dbReference>
<feature type="domain" description="Nephrocystin 3-like N-terminal" evidence="4">
    <location>
        <begin position="384"/>
        <end position="547"/>
    </location>
</feature>
<sequence>MLNLGDYTISWICALKTEFVAAQAFLDEGHDEPEGIAQGDDNNYALGRMGKHNVVIAILPKGEYGTTSAATVARNMVHSFPNVRIGLMVGIAGGAPSQKHDIRLGDIVVSGRGSGEGGVFQYDYGKTVQNGLFEETGRLNQPPQALLGAVHGLEADYELNGNQLDSKVEEALDRRPRLRRLYSRPNPTTDRLYLPTYTHPSHSKLDCIEVCSDDPASLIVRRARSEDDDNITVHIGLIASGNQVIKDAYVRDRLAAERDVLCFEMEAAGLMNHFPCLIVRGICDYCDTHKNKAWQGSAAMGAAAYTKDLLRRISLTRVEMKTKFAEKLRSIEMNQAHHLHVLNEITADTKGVRFTQHVEAVKTWLTPPDSSTNANRARELRHEGTGKWFLELPVFREWEFGPRRSLWLHGLPGCGKTILVTTAYDYIAREPGRTVLQFSFDFADTGKQTLDNMLRGLIFQLYTRQAQPTGELSDIFKRYNNGRDQPDSKTLSHCLLKMLRERRDSGPAYLFIDALNECSELSKLLAWVERFMAIPDSSHVKLIMTGRVEADSDQRITSLIKASNCVSLETMLVNTDIQSYVHNSLRTRARFRKWLSTPSIVHRISSEVGGRAGGIWAACQLDSLETCIDQEEIEAALRSLPESLNETYERILQKVPEHRRERSILLLQFLVFAPQPFTLEEAVDIMTVHSEGFEAEKRMPDPELILDFCPGMISIAHSTRASYDRSGISLHVPTREVHLAHFSVKEFLLRCHKRFHPVQASICILHTCFTYYWSVKKTAVEHAIEMWSGTARHSRDRKETDIKTKFPLLEFVVLRWMDFVSRAEEPEDIVEKAADILQDSRSFALWRDWQNPLQLRRPAYWEKCGVYYACRKKLPKTMKALILRDTDVDTHNGGIAVLRGASYSGLRDIVQQLLDMMPKSENQRDKYAGALRIAAKEGHYEIVELLLDHGADVHGWQ</sequence>
<keyword evidence="6" id="KW-1185">Reference proteome</keyword>
<gene>
    <name evidence="5" type="ORF">CCHR01_05933</name>
</gene>
<evidence type="ECO:0000313" key="6">
    <source>
        <dbReference type="Proteomes" id="UP001243330"/>
    </source>
</evidence>
<dbReference type="GO" id="GO:0003824">
    <property type="term" value="F:catalytic activity"/>
    <property type="evidence" value="ECO:0007669"/>
    <property type="project" value="InterPro"/>
</dbReference>
<dbReference type="GO" id="GO:0009116">
    <property type="term" value="P:nucleoside metabolic process"/>
    <property type="evidence" value="ECO:0007669"/>
    <property type="project" value="InterPro"/>
</dbReference>
<dbReference type="InterPro" id="IPR056884">
    <property type="entry name" value="NPHP3-like_N"/>
</dbReference>
<dbReference type="InterPro" id="IPR000845">
    <property type="entry name" value="Nucleoside_phosphorylase_d"/>
</dbReference>
<dbReference type="InterPro" id="IPR027417">
    <property type="entry name" value="P-loop_NTPase"/>
</dbReference>
<dbReference type="InterPro" id="IPR002110">
    <property type="entry name" value="Ankyrin_rpt"/>
</dbReference>
<dbReference type="Gene3D" id="3.40.50.300">
    <property type="entry name" value="P-loop containing nucleotide triphosphate hydrolases"/>
    <property type="match status" value="1"/>
</dbReference>
<protein>
    <submittedName>
        <fullName evidence="5">Ankyrin repeat protein</fullName>
    </submittedName>
</protein>
<keyword evidence="1" id="KW-0677">Repeat</keyword>
<organism evidence="5 6">
    <name type="scientific">Colletotrichum chrysophilum</name>
    <dbReference type="NCBI Taxonomy" id="1836956"/>
    <lineage>
        <taxon>Eukaryota</taxon>
        <taxon>Fungi</taxon>
        <taxon>Dikarya</taxon>
        <taxon>Ascomycota</taxon>
        <taxon>Pezizomycotina</taxon>
        <taxon>Sordariomycetes</taxon>
        <taxon>Hypocreomycetidae</taxon>
        <taxon>Glomerellales</taxon>
        <taxon>Glomerellaceae</taxon>
        <taxon>Colletotrichum</taxon>
        <taxon>Colletotrichum gloeosporioides species complex</taxon>
    </lineage>
</organism>
<evidence type="ECO:0000256" key="1">
    <source>
        <dbReference type="ARBA" id="ARBA00022737"/>
    </source>
</evidence>
<dbReference type="PANTHER" id="PTHR46082:SF11">
    <property type="entry name" value="AAA+ ATPASE DOMAIN-CONTAINING PROTEIN-RELATED"/>
    <property type="match status" value="1"/>
</dbReference>
<proteinExistence type="predicted"/>
<dbReference type="PROSITE" id="PS50088">
    <property type="entry name" value="ANK_REPEAT"/>
    <property type="match status" value="1"/>
</dbReference>
<evidence type="ECO:0000259" key="4">
    <source>
        <dbReference type="Pfam" id="PF24883"/>
    </source>
</evidence>
<dbReference type="PROSITE" id="PS50297">
    <property type="entry name" value="ANK_REP_REGION"/>
    <property type="match status" value="1"/>
</dbReference>
<dbReference type="SUPFAM" id="SSF52540">
    <property type="entry name" value="P-loop containing nucleoside triphosphate hydrolases"/>
    <property type="match status" value="1"/>
</dbReference>
<comment type="caution">
    <text evidence="5">The sequence shown here is derived from an EMBL/GenBank/DDBJ whole genome shotgun (WGS) entry which is preliminary data.</text>
</comment>
<accession>A0AAD9APZ8</accession>
<dbReference type="AlphaFoldDB" id="A0AAD9APZ8"/>
<evidence type="ECO:0000259" key="3">
    <source>
        <dbReference type="Pfam" id="PF01048"/>
    </source>
</evidence>
<dbReference type="InterPro" id="IPR035994">
    <property type="entry name" value="Nucleoside_phosphorylase_sf"/>
</dbReference>
<dbReference type="SUPFAM" id="SSF53167">
    <property type="entry name" value="Purine and uridine phosphorylases"/>
    <property type="match status" value="1"/>
</dbReference>
<dbReference type="Pfam" id="PF12796">
    <property type="entry name" value="Ank_2"/>
    <property type="match status" value="1"/>
</dbReference>
<dbReference type="Gene3D" id="1.25.40.20">
    <property type="entry name" value="Ankyrin repeat-containing domain"/>
    <property type="match status" value="1"/>
</dbReference>